<dbReference type="GO" id="GO:0016740">
    <property type="term" value="F:transferase activity"/>
    <property type="evidence" value="ECO:0007669"/>
    <property type="project" value="UniProtKB-KW"/>
</dbReference>
<protein>
    <submittedName>
        <fullName evidence="1">Glycosyltransferase family 4 protein</fullName>
    </submittedName>
</protein>
<evidence type="ECO:0000313" key="2">
    <source>
        <dbReference type="Proteomes" id="UP000321204"/>
    </source>
</evidence>
<name>A0A5B8UEP3_9BACT</name>
<dbReference type="RefSeq" id="WP_146782489.1">
    <property type="nucleotide sequence ID" value="NZ_BAABIO010000006.1"/>
</dbReference>
<reference evidence="1 2" key="1">
    <citation type="journal article" date="2015" name="Int. J. Syst. Evol. Microbiol.">
        <title>Flavisolibacter ginsenosidimutans sp. nov., with ginsenoside-converting activity isolated from soil used for cultivating ginseng.</title>
        <authorList>
            <person name="Zhao Y."/>
            <person name="Liu Q."/>
            <person name="Kang M.S."/>
            <person name="Jin F."/>
            <person name="Yu H."/>
            <person name="Im W.T."/>
        </authorList>
    </citation>
    <scope>NUCLEOTIDE SEQUENCE [LARGE SCALE GENOMIC DNA]</scope>
    <source>
        <strain evidence="1 2">Gsoil 636</strain>
    </source>
</reference>
<gene>
    <name evidence="1" type="ORF">FSB75_02900</name>
</gene>
<dbReference type="Gene3D" id="3.40.50.2000">
    <property type="entry name" value="Glycogen Phosphorylase B"/>
    <property type="match status" value="1"/>
</dbReference>
<proteinExistence type="predicted"/>
<keyword evidence="1" id="KW-0808">Transferase</keyword>
<dbReference type="KEGG" id="fgg:FSB75_02900"/>
<dbReference type="SUPFAM" id="SSF53756">
    <property type="entry name" value="UDP-Glycosyltransferase/glycogen phosphorylase"/>
    <property type="match status" value="1"/>
</dbReference>
<keyword evidence="2" id="KW-1185">Reference proteome</keyword>
<dbReference type="Proteomes" id="UP000321204">
    <property type="component" value="Chromosome"/>
</dbReference>
<dbReference type="AlphaFoldDB" id="A0A5B8UEP3"/>
<dbReference type="EMBL" id="CP042433">
    <property type="protein sequence ID" value="QEC54892.1"/>
    <property type="molecule type" value="Genomic_DNA"/>
</dbReference>
<evidence type="ECO:0000313" key="1">
    <source>
        <dbReference type="EMBL" id="QEC54892.1"/>
    </source>
</evidence>
<sequence>MQTKTYLLVSPQPWGKMYLSKHNYAIELAEAGNKVFFLNPPTYKKKPGRFNISSKEILPNLTLVDYELASAIHMLRFKARPLYDFIIHHSFLKQLNKLASFDEIWCFDPNAFSDFKALHPKKKLLFIVDQHDNPTLKKLADDADGIATISSLIMDYFQFSDKPKLLLNHGLNKTFTALAKDRLLNGLKYDLGHPLKVAYVGNLLQGNRMDYKTIQTIVEQNPEASFHFYGPYEETGNTLGSNTSEGLKAFIGFLKNNPRVHLHGVLPQSQLALEMQDMDAFLTCYNYMTDYNKSSNCHKIIEYLSTGKACISNRIIMYEKTSGLLEMPDEYTNENLPSLFRNVITNIAEFNNPERQKKRIEFALENTYRKNIDTIERFHNSGRVS</sequence>
<dbReference type="OrthoDB" id="9816564at2"/>
<accession>A0A5B8UEP3</accession>
<organism evidence="1 2">
    <name type="scientific">Flavisolibacter ginsenosidimutans</name>
    <dbReference type="NCBI Taxonomy" id="661481"/>
    <lineage>
        <taxon>Bacteria</taxon>
        <taxon>Pseudomonadati</taxon>
        <taxon>Bacteroidota</taxon>
        <taxon>Chitinophagia</taxon>
        <taxon>Chitinophagales</taxon>
        <taxon>Chitinophagaceae</taxon>
        <taxon>Flavisolibacter</taxon>
    </lineage>
</organism>